<organism evidence="1 2">
    <name type="scientific">Thalassiosira oceanica</name>
    <name type="common">Marine diatom</name>
    <dbReference type="NCBI Taxonomy" id="159749"/>
    <lineage>
        <taxon>Eukaryota</taxon>
        <taxon>Sar</taxon>
        <taxon>Stramenopiles</taxon>
        <taxon>Ochrophyta</taxon>
        <taxon>Bacillariophyta</taxon>
        <taxon>Coscinodiscophyceae</taxon>
        <taxon>Thalassiosirophycidae</taxon>
        <taxon>Thalassiosirales</taxon>
        <taxon>Thalassiosiraceae</taxon>
        <taxon>Thalassiosira</taxon>
    </lineage>
</organism>
<proteinExistence type="predicted"/>
<name>K0RQP6_THAOC</name>
<reference evidence="1 2" key="1">
    <citation type="journal article" date="2012" name="Genome Biol.">
        <title>Genome and low-iron response of an oceanic diatom adapted to chronic iron limitation.</title>
        <authorList>
            <person name="Lommer M."/>
            <person name="Specht M."/>
            <person name="Roy A.S."/>
            <person name="Kraemer L."/>
            <person name="Andreson R."/>
            <person name="Gutowska M.A."/>
            <person name="Wolf J."/>
            <person name="Bergner S.V."/>
            <person name="Schilhabel M.B."/>
            <person name="Klostermeier U.C."/>
            <person name="Beiko R.G."/>
            <person name="Rosenstiel P."/>
            <person name="Hippler M."/>
            <person name="Laroche J."/>
        </authorList>
    </citation>
    <scope>NUCLEOTIDE SEQUENCE [LARGE SCALE GENOMIC DNA]</scope>
    <source>
        <strain evidence="1 2">CCMP1005</strain>
    </source>
</reference>
<dbReference type="Proteomes" id="UP000266841">
    <property type="component" value="Unassembled WGS sequence"/>
</dbReference>
<dbReference type="EMBL" id="AGNL01035483">
    <property type="protein sequence ID" value="EJK54664.1"/>
    <property type="molecule type" value="Genomic_DNA"/>
</dbReference>
<protein>
    <submittedName>
        <fullName evidence="1">Uncharacterized protein</fullName>
    </submittedName>
</protein>
<evidence type="ECO:0000313" key="1">
    <source>
        <dbReference type="EMBL" id="EJK54664.1"/>
    </source>
</evidence>
<evidence type="ECO:0000313" key="2">
    <source>
        <dbReference type="Proteomes" id="UP000266841"/>
    </source>
</evidence>
<gene>
    <name evidence="1" type="ORF">THAOC_25689</name>
</gene>
<dbReference type="eggNOG" id="ENOG502TFMN">
    <property type="taxonomic scope" value="Eukaryota"/>
</dbReference>
<dbReference type="AlphaFoldDB" id="K0RQP6"/>
<sequence length="284" mass="30624">MGTNIAGDTRLHKTQKTCHVCPCLRAVIVALNLIKEGLRRGFESLNLVPASDTKLSDYNNLIVRNVEFFYRRGGHDIGMRCIHCRDVADDSITNQSFFPGSVKALASGLGSMGARHFGMGKCPVADSDFILKLAQAKKTHASQSKKRTGLGSYVAEFALANGIVDEDGAVGIEWKESDAPVEWVSGAHQGSGVKPCTEEGAVLVVRKVSTASSHGSSASDSTFRSVNETKKNYEAMAIDDVDIATDESTANVLTSLKKAQIENLDDLEGAFVPSDTPYFWEVSF</sequence>
<keyword evidence="2" id="KW-1185">Reference proteome</keyword>
<dbReference type="OrthoDB" id="55363at2759"/>
<comment type="caution">
    <text evidence="1">The sequence shown here is derived from an EMBL/GenBank/DDBJ whole genome shotgun (WGS) entry which is preliminary data.</text>
</comment>
<accession>K0RQP6</accession>